<keyword evidence="3" id="KW-1185">Reference proteome</keyword>
<dbReference type="InterPro" id="IPR036188">
    <property type="entry name" value="FAD/NAD-bd_sf"/>
</dbReference>
<dbReference type="Proteomes" id="UP000275394">
    <property type="component" value="Unassembled WGS sequence"/>
</dbReference>
<dbReference type="PANTHER" id="PTHR43747">
    <property type="entry name" value="FAD-BINDING PROTEIN"/>
    <property type="match status" value="1"/>
</dbReference>
<dbReference type="EMBL" id="RKHR01000009">
    <property type="protein sequence ID" value="ROR94946.1"/>
    <property type="molecule type" value="Genomic_DNA"/>
</dbReference>
<organism evidence="2 3">
    <name type="scientific">Sinobacterium caligoides</name>
    <dbReference type="NCBI Taxonomy" id="933926"/>
    <lineage>
        <taxon>Bacteria</taxon>
        <taxon>Pseudomonadati</taxon>
        <taxon>Pseudomonadota</taxon>
        <taxon>Gammaproteobacteria</taxon>
        <taxon>Cellvibrionales</taxon>
        <taxon>Spongiibacteraceae</taxon>
        <taxon>Sinobacterium</taxon>
    </lineage>
</organism>
<dbReference type="GO" id="GO:0071949">
    <property type="term" value="F:FAD binding"/>
    <property type="evidence" value="ECO:0007669"/>
    <property type="project" value="InterPro"/>
</dbReference>
<dbReference type="SUPFAM" id="SSF51905">
    <property type="entry name" value="FAD/NAD(P)-binding domain"/>
    <property type="match status" value="1"/>
</dbReference>
<dbReference type="RefSeq" id="WP_123714075.1">
    <property type="nucleotide sequence ID" value="NZ_RKHR01000009.1"/>
</dbReference>
<evidence type="ECO:0000259" key="1">
    <source>
        <dbReference type="Pfam" id="PF01494"/>
    </source>
</evidence>
<dbReference type="AlphaFoldDB" id="A0A3N2D563"/>
<sequence>MKIVIVGAGPAGTACAIALLQAGHQVSIIDKSSFPRPAPGETLHPGVEPLLQQLGVLGKLKQYDFLRMDGVLSRRGDGEIFMPYHDNEQWQGYQFIREDFDMALLAHAQSLGAEFYQANPQSIEHDNNGCIIALHCAEKRFEADYFIDASGQRRWLTQSLNIGTSPHSHQHIVYYGQLIVDVSERYHRPEMTWDEAGWTWIARIKNDRLSWARLDIHGHERKPRNWLPTQLHQYAGMNFSIRQARDMTWRIVDTPSQANYFAVGDAAFVLDPASSHGVLKALMSGIMVSHLIDNVGTLGNEAHTIYAQWLKQWFEGDVTKLRALYQNNHGS</sequence>
<name>A0A3N2D563_9GAMM</name>
<dbReference type="PANTHER" id="PTHR43747:SF1">
    <property type="entry name" value="SLR1998 PROTEIN"/>
    <property type="match status" value="1"/>
</dbReference>
<reference evidence="2 3" key="1">
    <citation type="submission" date="2018-11" db="EMBL/GenBank/DDBJ databases">
        <title>Genomic Encyclopedia of Type Strains, Phase IV (KMG-IV): sequencing the most valuable type-strain genomes for metagenomic binning, comparative biology and taxonomic classification.</title>
        <authorList>
            <person name="Goeker M."/>
        </authorList>
    </citation>
    <scope>NUCLEOTIDE SEQUENCE [LARGE SCALE GENOMIC DNA]</scope>
    <source>
        <strain evidence="2 3">DSM 100316</strain>
    </source>
</reference>
<evidence type="ECO:0000313" key="2">
    <source>
        <dbReference type="EMBL" id="ROR94946.1"/>
    </source>
</evidence>
<dbReference type="Pfam" id="PF01494">
    <property type="entry name" value="FAD_binding_3"/>
    <property type="match status" value="1"/>
</dbReference>
<dbReference type="InterPro" id="IPR050816">
    <property type="entry name" value="Flavin-dep_Halogenase_NPB"/>
</dbReference>
<dbReference type="OrthoDB" id="6310849at2"/>
<dbReference type="Gene3D" id="3.50.50.60">
    <property type="entry name" value="FAD/NAD(P)-binding domain"/>
    <property type="match status" value="1"/>
</dbReference>
<dbReference type="InterPro" id="IPR002938">
    <property type="entry name" value="FAD-bd"/>
</dbReference>
<proteinExistence type="predicted"/>
<evidence type="ECO:0000313" key="3">
    <source>
        <dbReference type="Proteomes" id="UP000275394"/>
    </source>
</evidence>
<accession>A0A3N2D563</accession>
<gene>
    <name evidence="2" type="ORF">EDC56_3761</name>
</gene>
<comment type="caution">
    <text evidence="2">The sequence shown here is derived from an EMBL/GenBank/DDBJ whole genome shotgun (WGS) entry which is preliminary data.</text>
</comment>
<protein>
    <submittedName>
        <fullName evidence="2">Flavin-dependent dehydrogenase</fullName>
    </submittedName>
</protein>
<feature type="domain" description="FAD-binding" evidence="1">
    <location>
        <begin position="2"/>
        <end position="181"/>
    </location>
</feature>
<dbReference type="PRINTS" id="PR00420">
    <property type="entry name" value="RNGMNOXGNASE"/>
</dbReference>
<dbReference type="PROSITE" id="PS51257">
    <property type="entry name" value="PROKAR_LIPOPROTEIN"/>
    <property type="match status" value="1"/>
</dbReference>